<feature type="compositionally biased region" description="Low complexity" evidence="1">
    <location>
        <begin position="234"/>
        <end position="243"/>
    </location>
</feature>
<dbReference type="OrthoDB" id="5409998at2759"/>
<dbReference type="STRING" id="1159556.A0A063CC42"/>
<reference evidence="5" key="2">
    <citation type="journal article" date="2016" name="Genome Announc.">
        <title>Genome sequence of Ustilaginoidea virens IPU010, a rice pathogenic fungus causing false smut.</title>
        <authorList>
            <person name="Kumagai T."/>
            <person name="Ishii T."/>
            <person name="Terai G."/>
            <person name="Umemura M."/>
            <person name="Machida M."/>
            <person name="Asai K."/>
        </authorList>
    </citation>
    <scope>NUCLEOTIDE SEQUENCE [LARGE SCALE GENOMIC DNA]</scope>
    <source>
        <strain evidence="5">IPU010</strain>
    </source>
</reference>
<reference evidence="3" key="3">
    <citation type="submission" date="2020-03" db="EMBL/GenBank/DDBJ databases">
        <title>A mixture of massive structural variations and highly conserved coding sequences in Ustilaginoidea virens genome.</title>
        <authorList>
            <person name="Zhang K."/>
            <person name="Zhao Z."/>
            <person name="Zhang Z."/>
            <person name="Li Y."/>
            <person name="Hsiang T."/>
            <person name="Sun W."/>
        </authorList>
    </citation>
    <scope>NUCLEOTIDE SEQUENCE</scope>
    <source>
        <strain evidence="3">UV-8b</strain>
    </source>
</reference>
<feature type="compositionally biased region" description="Low complexity" evidence="1">
    <location>
        <begin position="267"/>
        <end position="291"/>
    </location>
</feature>
<proteinExistence type="predicted"/>
<dbReference type="AlphaFoldDB" id="A0A063CC42"/>
<sequence>MASSPKARDPLDALQLLVNDVLVHTGKALRASRRDGQGNLPPSPPQAKLPDTIKDFHSALDNLENGIIRAKSVLLRDMDQLRIHKHACQQSHISQPHPVQAQPNSPVTIELDSSPQASLKRETMETSAVASKPIAPFPDMGMPESTSSAVIIKEETPPSRAADTRPEGGTSSTVQPNGKPLTPAAPASAADPRMEEKQPALTGGNDGPVTANSDLNFTDMEFSLAPGSDNQTQPGAGAVAVAPSGPGEAPLEVVAYGAANVGMQRGSSTTTKAQQSTATDPPAVPPTARADTLTEAQASAQGRKQKELHRPEPAHAFTGGGQTDGMDFDFSLDNDGMGGDTFDDLMNDRDNTFDPMEHGDYDANYYFDKSDEA</sequence>
<evidence type="ECO:0000256" key="1">
    <source>
        <dbReference type="SAM" id="MobiDB-lite"/>
    </source>
</evidence>
<dbReference type="HOGENOM" id="CLU_042308_0_0_1"/>
<protein>
    <submittedName>
        <fullName evidence="2">Uncharacterized protein</fullName>
    </submittedName>
</protein>
<evidence type="ECO:0000313" key="2">
    <source>
        <dbReference type="EMBL" id="GAO16431.1"/>
    </source>
</evidence>
<dbReference type="EMBL" id="BBTG02000032">
    <property type="protein sequence ID" value="GAO16431.1"/>
    <property type="molecule type" value="Genomic_DNA"/>
</dbReference>
<evidence type="ECO:0000313" key="3">
    <source>
        <dbReference type="EMBL" id="QUC22153.1"/>
    </source>
</evidence>
<organism evidence="2 5">
    <name type="scientific">Ustilaginoidea virens</name>
    <name type="common">Rice false smut fungus</name>
    <name type="synonym">Villosiclava virens</name>
    <dbReference type="NCBI Taxonomy" id="1159556"/>
    <lineage>
        <taxon>Eukaryota</taxon>
        <taxon>Fungi</taxon>
        <taxon>Dikarya</taxon>
        <taxon>Ascomycota</taxon>
        <taxon>Pezizomycotina</taxon>
        <taxon>Sordariomycetes</taxon>
        <taxon>Hypocreomycetidae</taxon>
        <taxon>Hypocreales</taxon>
        <taxon>Clavicipitaceae</taxon>
        <taxon>Ustilaginoidea</taxon>
    </lineage>
</organism>
<dbReference type="Proteomes" id="UP000054053">
    <property type="component" value="Unassembled WGS sequence"/>
</dbReference>
<accession>A0A063CC42</accession>
<reference evidence="2" key="1">
    <citation type="journal article" date="2016" name="Genome Announc.">
        <title>Genome Sequence of Ustilaginoidea virens IPU010, a Rice Pathogenic Fungus Causing False Smut.</title>
        <authorList>
            <person name="Kumagai T."/>
            <person name="Ishii T."/>
            <person name="Terai G."/>
            <person name="Umemura M."/>
            <person name="Machida M."/>
            <person name="Asai K."/>
        </authorList>
    </citation>
    <scope>NUCLEOTIDE SEQUENCE [LARGE SCALE GENOMIC DNA]</scope>
    <source>
        <strain evidence="2">IPU010</strain>
    </source>
</reference>
<feature type="compositionally biased region" description="Basic and acidic residues" evidence="1">
    <location>
        <begin position="346"/>
        <end position="360"/>
    </location>
</feature>
<keyword evidence="4" id="KW-1185">Reference proteome</keyword>
<feature type="region of interest" description="Disordered" evidence="1">
    <location>
        <begin position="265"/>
        <end position="360"/>
    </location>
</feature>
<dbReference type="EMBL" id="CP072757">
    <property type="protein sequence ID" value="QUC22153.1"/>
    <property type="molecule type" value="Genomic_DNA"/>
</dbReference>
<evidence type="ECO:0000313" key="5">
    <source>
        <dbReference type="Proteomes" id="UP000054053"/>
    </source>
</evidence>
<feature type="compositionally biased region" description="Basic and acidic residues" evidence="1">
    <location>
        <begin position="154"/>
        <end position="166"/>
    </location>
</feature>
<dbReference type="KEGG" id="uvi:66067171"/>
<feature type="region of interest" description="Disordered" evidence="1">
    <location>
        <begin position="154"/>
        <end position="243"/>
    </location>
</feature>
<evidence type="ECO:0000313" key="4">
    <source>
        <dbReference type="Proteomes" id="UP000027002"/>
    </source>
</evidence>
<dbReference type="Proteomes" id="UP000027002">
    <property type="component" value="Chromosome 5"/>
</dbReference>
<dbReference type="RefSeq" id="XP_042999826.1">
    <property type="nucleotide sequence ID" value="XM_043143891.1"/>
</dbReference>
<dbReference type="GeneID" id="66067171"/>
<feature type="region of interest" description="Disordered" evidence="1">
    <location>
        <begin position="29"/>
        <end position="49"/>
    </location>
</feature>
<gene>
    <name evidence="3" type="ORF">UV8b_06394</name>
    <name evidence="2" type="ORF">UVI_02047920</name>
</gene>
<name>A0A063CC42_USTVR</name>
<feature type="compositionally biased region" description="Basic and acidic residues" evidence="1">
    <location>
        <begin position="304"/>
        <end position="313"/>
    </location>
</feature>